<evidence type="ECO:0000313" key="3">
    <source>
        <dbReference type="Proteomes" id="UP000823775"/>
    </source>
</evidence>
<sequence length="106" mass="11906">MALEALNSPTGTPNPPSFQFESNGQQLRYLENWTKGKRSKRSRSMDRQTTEEEYLALCLIMLAHSDGSANQQRSLPPPAPVMKIHGPSEEEKMLYKCSVCGLFYPG</sequence>
<dbReference type="Proteomes" id="UP000823775">
    <property type="component" value="Unassembled WGS sequence"/>
</dbReference>
<gene>
    <name evidence="2" type="ORF">HAX54_035330</name>
</gene>
<feature type="compositionally biased region" description="Polar residues" evidence="1">
    <location>
        <begin position="7"/>
        <end position="23"/>
    </location>
</feature>
<keyword evidence="3" id="KW-1185">Reference proteome</keyword>
<feature type="region of interest" description="Disordered" evidence="1">
    <location>
        <begin position="1"/>
        <end position="23"/>
    </location>
</feature>
<accession>A0ABS8Y6T4</accession>
<evidence type="ECO:0000256" key="1">
    <source>
        <dbReference type="SAM" id="MobiDB-lite"/>
    </source>
</evidence>
<evidence type="ECO:0000313" key="2">
    <source>
        <dbReference type="EMBL" id="MCE5167056.1"/>
    </source>
</evidence>
<reference evidence="2 3" key="1">
    <citation type="journal article" date="2021" name="BMC Genomics">
        <title>Datura genome reveals duplications of psychoactive alkaloid biosynthetic genes and high mutation rate following tissue culture.</title>
        <authorList>
            <person name="Rajewski A."/>
            <person name="Carter-House D."/>
            <person name="Stajich J."/>
            <person name="Litt A."/>
        </authorList>
    </citation>
    <scope>NUCLEOTIDE SEQUENCE [LARGE SCALE GENOMIC DNA]</scope>
    <source>
        <strain evidence="2">AR-01</strain>
    </source>
</reference>
<dbReference type="EMBL" id="JACEIK010046044">
    <property type="protein sequence ID" value="MCE5167056.1"/>
    <property type="molecule type" value="Genomic_DNA"/>
</dbReference>
<name>A0ABS8Y6T4_DATST</name>
<organism evidence="2 3">
    <name type="scientific">Datura stramonium</name>
    <name type="common">Jimsonweed</name>
    <name type="synonym">Common thornapple</name>
    <dbReference type="NCBI Taxonomy" id="4076"/>
    <lineage>
        <taxon>Eukaryota</taxon>
        <taxon>Viridiplantae</taxon>
        <taxon>Streptophyta</taxon>
        <taxon>Embryophyta</taxon>
        <taxon>Tracheophyta</taxon>
        <taxon>Spermatophyta</taxon>
        <taxon>Magnoliopsida</taxon>
        <taxon>eudicotyledons</taxon>
        <taxon>Gunneridae</taxon>
        <taxon>Pentapetalae</taxon>
        <taxon>asterids</taxon>
        <taxon>lamiids</taxon>
        <taxon>Solanales</taxon>
        <taxon>Solanaceae</taxon>
        <taxon>Solanoideae</taxon>
        <taxon>Datureae</taxon>
        <taxon>Datura</taxon>
    </lineage>
</organism>
<comment type="caution">
    <text evidence="2">The sequence shown here is derived from an EMBL/GenBank/DDBJ whole genome shotgun (WGS) entry which is preliminary data.</text>
</comment>
<protein>
    <submittedName>
        <fullName evidence="2">Uncharacterized protein</fullName>
    </submittedName>
</protein>
<proteinExistence type="predicted"/>